<evidence type="ECO:0000256" key="3">
    <source>
        <dbReference type="ARBA" id="ARBA00005201"/>
    </source>
</evidence>
<dbReference type="UniPathway" id="UPA00277">
    <property type="reaction ID" value="UER00407"/>
</dbReference>
<dbReference type="InterPro" id="IPR015864">
    <property type="entry name" value="FAD_synthase"/>
</dbReference>
<dbReference type="EMBL" id="CP051167">
    <property type="protein sequence ID" value="QIZ73298.1"/>
    <property type="molecule type" value="Genomic_DNA"/>
</dbReference>
<keyword evidence="11 15" id="KW-0067">ATP-binding</keyword>
<dbReference type="Gene3D" id="3.40.50.620">
    <property type="entry name" value="HUPs"/>
    <property type="match status" value="1"/>
</dbReference>
<dbReference type="Pfam" id="PF06574">
    <property type="entry name" value="FAD_syn"/>
    <property type="match status" value="2"/>
</dbReference>
<reference evidence="18 19" key="1">
    <citation type="submission" date="2020-04" db="EMBL/GenBank/DDBJ databases">
        <authorList>
            <person name="Basu S."/>
            <person name="Maruthanayagam V."/>
            <person name="Chakraborty S."/>
            <person name="Pramanik A."/>
            <person name="Mukherjee J."/>
            <person name="Brink B."/>
        </authorList>
    </citation>
    <scope>NUCLEOTIDE SEQUENCE [LARGE SCALE GENOMIC DNA]</scope>
    <source>
        <strain evidence="18 19">AP17</strain>
    </source>
</reference>
<evidence type="ECO:0000256" key="16">
    <source>
        <dbReference type="SAM" id="MobiDB-lite"/>
    </source>
</evidence>
<dbReference type="KEGG" id="oxy:HCG48_24075"/>
<dbReference type="AlphaFoldDB" id="A0A6H1U340"/>
<name>A0A6H1U340_9CYAN</name>
<evidence type="ECO:0000313" key="18">
    <source>
        <dbReference type="EMBL" id="QIZ73298.1"/>
    </source>
</evidence>
<dbReference type="NCBIfam" id="NF004160">
    <property type="entry name" value="PRK05627.1-3"/>
    <property type="match status" value="1"/>
</dbReference>
<evidence type="ECO:0000256" key="11">
    <source>
        <dbReference type="ARBA" id="ARBA00022840"/>
    </source>
</evidence>
<evidence type="ECO:0000256" key="13">
    <source>
        <dbReference type="ARBA" id="ARBA00047880"/>
    </source>
</evidence>
<comment type="catalytic activity">
    <reaction evidence="13 15">
        <text>riboflavin + ATP = FMN + ADP + H(+)</text>
        <dbReference type="Rhea" id="RHEA:14357"/>
        <dbReference type="ChEBI" id="CHEBI:15378"/>
        <dbReference type="ChEBI" id="CHEBI:30616"/>
        <dbReference type="ChEBI" id="CHEBI:57986"/>
        <dbReference type="ChEBI" id="CHEBI:58210"/>
        <dbReference type="ChEBI" id="CHEBI:456216"/>
        <dbReference type="EC" id="2.7.1.26"/>
    </reaction>
</comment>
<protein>
    <recommendedName>
        <fullName evidence="15">Riboflavin biosynthesis protein</fullName>
    </recommendedName>
    <domain>
        <recommendedName>
            <fullName evidence="15">Riboflavin kinase</fullName>
            <ecNumber evidence="15">2.7.1.26</ecNumber>
        </recommendedName>
        <alternativeName>
            <fullName evidence="15">Flavokinase</fullName>
        </alternativeName>
    </domain>
    <domain>
        <recommendedName>
            <fullName evidence="15">FMN adenylyltransferase</fullName>
            <ecNumber evidence="15">2.7.7.2</ecNumber>
        </recommendedName>
        <alternativeName>
            <fullName evidence="15">FAD pyrophosphorylase</fullName>
        </alternativeName>
        <alternativeName>
            <fullName evidence="15">FAD synthase</fullName>
        </alternativeName>
    </domain>
</protein>
<evidence type="ECO:0000256" key="8">
    <source>
        <dbReference type="ARBA" id="ARBA00022741"/>
    </source>
</evidence>
<dbReference type="GO" id="GO:0006747">
    <property type="term" value="P:FAD biosynthetic process"/>
    <property type="evidence" value="ECO:0007669"/>
    <property type="project" value="UniProtKB-UniRule"/>
</dbReference>
<keyword evidence="9 15" id="KW-0418">Kinase</keyword>
<dbReference type="GO" id="GO:0003919">
    <property type="term" value="F:FMN adenylyltransferase activity"/>
    <property type="evidence" value="ECO:0007669"/>
    <property type="project" value="UniProtKB-UniRule"/>
</dbReference>
<dbReference type="EC" id="2.7.7.2" evidence="15"/>
<gene>
    <name evidence="18" type="ORF">HCG48_24075</name>
</gene>
<dbReference type="GO" id="GO:0009398">
    <property type="term" value="P:FMN biosynthetic process"/>
    <property type="evidence" value="ECO:0007669"/>
    <property type="project" value="UniProtKB-UniRule"/>
</dbReference>
<dbReference type="SUPFAM" id="SSF52374">
    <property type="entry name" value="Nucleotidylyl transferase"/>
    <property type="match status" value="1"/>
</dbReference>
<dbReference type="EC" id="2.7.1.26" evidence="15"/>
<keyword evidence="12" id="KW-0511">Multifunctional enzyme</keyword>
<dbReference type="RefSeq" id="WP_168571444.1">
    <property type="nucleotide sequence ID" value="NZ_CP051167.1"/>
</dbReference>
<evidence type="ECO:0000256" key="9">
    <source>
        <dbReference type="ARBA" id="ARBA00022777"/>
    </source>
</evidence>
<dbReference type="PANTHER" id="PTHR22749:SF6">
    <property type="entry name" value="RIBOFLAVIN KINASE"/>
    <property type="match status" value="1"/>
</dbReference>
<comment type="catalytic activity">
    <reaction evidence="14 15">
        <text>FMN + ATP + H(+) = FAD + diphosphate</text>
        <dbReference type="Rhea" id="RHEA:17237"/>
        <dbReference type="ChEBI" id="CHEBI:15378"/>
        <dbReference type="ChEBI" id="CHEBI:30616"/>
        <dbReference type="ChEBI" id="CHEBI:33019"/>
        <dbReference type="ChEBI" id="CHEBI:57692"/>
        <dbReference type="ChEBI" id="CHEBI:58210"/>
        <dbReference type="EC" id="2.7.7.2"/>
    </reaction>
</comment>
<comment type="pathway">
    <text evidence="2 15">Cofactor biosynthesis; FAD biosynthesis; FAD from FMN: step 1/1.</text>
</comment>
<dbReference type="InterPro" id="IPR015865">
    <property type="entry name" value="Riboflavin_kinase_bac/euk"/>
</dbReference>
<evidence type="ECO:0000256" key="10">
    <source>
        <dbReference type="ARBA" id="ARBA00022827"/>
    </source>
</evidence>
<keyword evidence="7 15" id="KW-0548">Nucleotidyltransferase</keyword>
<feature type="domain" description="Riboflavin kinase" evidence="17">
    <location>
        <begin position="222"/>
        <end position="352"/>
    </location>
</feature>
<evidence type="ECO:0000256" key="12">
    <source>
        <dbReference type="ARBA" id="ARBA00023268"/>
    </source>
</evidence>
<evidence type="ECO:0000259" key="17">
    <source>
        <dbReference type="SMART" id="SM00904"/>
    </source>
</evidence>
<evidence type="ECO:0000256" key="15">
    <source>
        <dbReference type="PIRNR" id="PIRNR004491"/>
    </source>
</evidence>
<dbReference type="GO" id="GO:0009231">
    <property type="term" value="P:riboflavin biosynthetic process"/>
    <property type="evidence" value="ECO:0007669"/>
    <property type="project" value="InterPro"/>
</dbReference>
<feature type="region of interest" description="Disordered" evidence="16">
    <location>
        <begin position="54"/>
        <end position="87"/>
    </location>
</feature>
<proteinExistence type="inferred from homology"/>
<sequence length="356" mass="39190">MWITSSLSTALTPTLVALGNFDGLHLGHRQVVQPILHKDLARQGSIRDKRIIQNPSCQELAARSPGNEGESGDRESAGGSREGGDRAYPSVVTFNPHPQEFFSGQRRILLTPPNEKVKQLEAMGVEQLVLLPFDRELAQMTPEEFVEEILIERLQAKRIAVGEDFRFGRHRSGTVRDLEAIAAPHGIDVFIVPLQTAENERISSSAIRTCLQNGNVQRANRLLGRPYSLVGTVVHGRQLGRTLGFPTANVQVPPQKFLPQYGVYAVRASWECDNGGPLPLPGVTNIGCRPTVEGNLEVSVEVHLFDYCADLYGKTLTVELVGFVRPEQKFGSLDALKAQIQADCDSARQILENADR</sequence>
<dbReference type="NCBIfam" id="TIGR00083">
    <property type="entry name" value="ribF"/>
    <property type="match status" value="1"/>
</dbReference>
<dbReference type="Gene3D" id="2.40.30.30">
    <property type="entry name" value="Riboflavin kinase-like"/>
    <property type="match status" value="1"/>
</dbReference>
<dbReference type="UniPathway" id="UPA00276">
    <property type="reaction ID" value="UER00406"/>
</dbReference>
<keyword evidence="10 15" id="KW-0274">FAD</keyword>
<dbReference type="InterPro" id="IPR023465">
    <property type="entry name" value="Riboflavin_kinase_dom_sf"/>
</dbReference>
<dbReference type="InterPro" id="IPR002606">
    <property type="entry name" value="Riboflavin_kinase_bac"/>
</dbReference>
<dbReference type="Pfam" id="PF01687">
    <property type="entry name" value="Flavokinase"/>
    <property type="match status" value="1"/>
</dbReference>
<dbReference type="InterPro" id="IPR014729">
    <property type="entry name" value="Rossmann-like_a/b/a_fold"/>
</dbReference>
<dbReference type="FunFam" id="2.40.30.30:FF:000003">
    <property type="entry name" value="Riboflavin biosynthesis protein"/>
    <property type="match status" value="1"/>
</dbReference>
<keyword evidence="4 15" id="KW-0285">Flavoprotein</keyword>
<evidence type="ECO:0000256" key="14">
    <source>
        <dbReference type="ARBA" id="ARBA00049494"/>
    </source>
</evidence>
<comment type="function">
    <text evidence="1">Catalyzes the phosphorylation of riboflavin to FMN followed by the adenylation of FMN to FAD.</text>
</comment>
<dbReference type="GO" id="GO:0008531">
    <property type="term" value="F:riboflavin kinase activity"/>
    <property type="evidence" value="ECO:0007669"/>
    <property type="project" value="UniProtKB-UniRule"/>
</dbReference>
<evidence type="ECO:0000256" key="1">
    <source>
        <dbReference type="ARBA" id="ARBA00002121"/>
    </source>
</evidence>
<evidence type="ECO:0000256" key="4">
    <source>
        <dbReference type="ARBA" id="ARBA00022630"/>
    </source>
</evidence>
<dbReference type="CDD" id="cd02064">
    <property type="entry name" value="FAD_synthetase_N"/>
    <property type="match status" value="1"/>
</dbReference>
<keyword evidence="5 15" id="KW-0288">FMN</keyword>
<dbReference type="PANTHER" id="PTHR22749">
    <property type="entry name" value="RIBOFLAVIN KINASE/FMN ADENYLYLTRANSFERASE"/>
    <property type="match status" value="1"/>
</dbReference>
<evidence type="ECO:0000256" key="5">
    <source>
        <dbReference type="ARBA" id="ARBA00022643"/>
    </source>
</evidence>
<comment type="pathway">
    <text evidence="3 15">Cofactor biosynthesis; FMN biosynthesis; FMN from riboflavin (ATP route): step 1/1.</text>
</comment>
<evidence type="ECO:0000256" key="2">
    <source>
        <dbReference type="ARBA" id="ARBA00004726"/>
    </source>
</evidence>
<dbReference type="PIRSF" id="PIRSF004491">
    <property type="entry name" value="FAD_Synth"/>
    <property type="match status" value="1"/>
</dbReference>
<evidence type="ECO:0000256" key="7">
    <source>
        <dbReference type="ARBA" id="ARBA00022695"/>
    </source>
</evidence>
<dbReference type="SUPFAM" id="SSF82114">
    <property type="entry name" value="Riboflavin kinase-like"/>
    <property type="match status" value="1"/>
</dbReference>
<dbReference type="GO" id="GO:0005524">
    <property type="term" value="F:ATP binding"/>
    <property type="evidence" value="ECO:0007669"/>
    <property type="project" value="UniProtKB-UniRule"/>
</dbReference>
<organism evidence="18 19">
    <name type="scientific">Oxynema aestuarii AP17</name>
    <dbReference type="NCBI Taxonomy" id="2064643"/>
    <lineage>
        <taxon>Bacteria</taxon>
        <taxon>Bacillati</taxon>
        <taxon>Cyanobacteriota</taxon>
        <taxon>Cyanophyceae</taxon>
        <taxon>Oscillatoriophycideae</taxon>
        <taxon>Oscillatoriales</taxon>
        <taxon>Oscillatoriaceae</taxon>
        <taxon>Oxynema</taxon>
        <taxon>Oxynema aestuarii</taxon>
    </lineage>
</organism>
<dbReference type="SMART" id="SM00904">
    <property type="entry name" value="Flavokinase"/>
    <property type="match status" value="1"/>
</dbReference>
<comment type="similarity">
    <text evidence="15">Belongs to the ribF family.</text>
</comment>
<keyword evidence="8 15" id="KW-0547">Nucleotide-binding</keyword>
<evidence type="ECO:0000313" key="19">
    <source>
        <dbReference type="Proteomes" id="UP000500857"/>
    </source>
</evidence>
<evidence type="ECO:0000256" key="6">
    <source>
        <dbReference type="ARBA" id="ARBA00022679"/>
    </source>
</evidence>
<dbReference type="Proteomes" id="UP000500857">
    <property type="component" value="Chromosome"/>
</dbReference>
<dbReference type="InterPro" id="IPR023468">
    <property type="entry name" value="Riboflavin_kinase"/>
</dbReference>
<accession>A0A6H1U340</accession>
<keyword evidence="6 15" id="KW-0808">Transferase</keyword>
<keyword evidence="19" id="KW-1185">Reference proteome</keyword>